<sequence length="302" mass="32962">MEYERRALEQPLYGSVNVYRIGDTLVDTGHVAERSRMELRAALEDGALAGIERVVLTHPHIDHVGGSQTIPELAALPHVVFEGVPPLITDFSGYLEAGHAEIRERSAGLPGDRSAIDESYFPLDDYAEDDIEISRVVGDGDTVRLGEYECEVLHTPGHSEQHMALWHADSKTMVSADLVSTNGHFMYGPLHGDVGTYIESLERLRTYDADRLVPGHGPVMDDPTARIDDALRKARAAEREIERAIETAEGPVAASDLAREVFDADDATVGFLTLVVCEYLEHLAEEGELSVSVGEDGVYGVA</sequence>
<dbReference type="AlphaFoldDB" id="A0A1G7TTS3"/>
<dbReference type="SUPFAM" id="SSF56281">
    <property type="entry name" value="Metallo-hydrolase/oxidoreductase"/>
    <property type="match status" value="1"/>
</dbReference>
<dbReference type="InterPro" id="IPR036866">
    <property type="entry name" value="RibonucZ/Hydroxyglut_hydro"/>
</dbReference>
<dbReference type="Pfam" id="PF00753">
    <property type="entry name" value="Lactamase_B"/>
    <property type="match status" value="1"/>
</dbReference>
<protein>
    <submittedName>
        <fullName evidence="2">Glyoxylase, beta-lactamase superfamily II</fullName>
    </submittedName>
</protein>
<accession>A0A1G7TTS3</accession>
<dbReference type="InterPro" id="IPR001279">
    <property type="entry name" value="Metallo-B-lactamas"/>
</dbReference>
<feature type="domain" description="Metallo-beta-lactamase" evidence="1">
    <location>
        <begin position="15"/>
        <end position="216"/>
    </location>
</feature>
<dbReference type="EMBL" id="FNBK01000029">
    <property type="protein sequence ID" value="SDG37950.1"/>
    <property type="molecule type" value="Genomic_DNA"/>
</dbReference>
<evidence type="ECO:0000313" key="2">
    <source>
        <dbReference type="EMBL" id="SDG37950.1"/>
    </source>
</evidence>
<dbReference type="OrthoDB" id="205181at2157"/>
<dbReference type="Proteomes" id="UP000199076">
    <property type="component" value="Unassembled WGS sequence"/>
</dbReference>
<dbReference type="RefSeq" id="WP_092695630.1">
    <property type="nucleotide sequence ID" value="NZ_FNBK01000029.1"/>
</dbReference>
<keyword evidence="3" id="KW-1185">Reference proteome</keyword>
<dbReference type="SMART" id="SM00849">
    <property type="entry name" value="Lactamase_B"/>
    <property type="match status" value="1"/>
</dbReference>
<reference evidence="3" key="1">
    <citation type="submission" date="2016-10" db="EMBL/GenBank/DDBJ databases">
        <authorList>
            <person name="Varghese N."/>
            <person name="Submissions S."/>
        </authorList>
    </citation>
    <scope>NUCLEOTIDE SEQUENCE [LARGE SCALE GENOMIC DNA]</scope>
    <source>
        <strain evidence="3">IBRC-M 10760</strain>
    </source>
</reference>
<dbReference type="PANTHER" id="PTHR23131">
    <property type="entry name" value="ENDORIBONUCLEASE LACTB2"/>
    <property type="match status" value="1"/>
</dbReference>
<proteinExistence type="predicted"/>
<name>A0A1G7TTS3_9EURY</name>
<gene>
    <name evidence="2" type="ORF">SAMN05216218_1292</name>
</gene>
<evidence type="ECO:0000259" key="1">
    <source>
        <dbReference type="SMART" id="SM00849"/>
    </source>
</evidence>
<dbReference type="PANTHER" id="PTHR23131:SF4">
    <property type="entry name" value="METALLO-BETA-LACTAMASE SUPERFAMILY POTEIN"/>
    <property type="match status" value="1"/>
</dbReference>
<organism evidence="2 3">
    <name type="scientific">Halorientalis regularis</name>
    <dbReference type="NCBI Taxonomy" id="660518"/>
    <lineage>
        <taxon>Archaea</taxon>
        <taxon>Methanobacteriati</taxon>
        <taxon>Methanobacteriota</taxon>
        <taxon>Stenosarchaea group</taxon>
        <taxon>Halobacteria</taxon>
        <taxon>Halobacteriales</taxon>
        <taxon>Haloarculaceae</taxon>
        <taxon>Halorientalis</taxon>
    </lineage>
</organism>
<evidence type="ECO:0000313" key="3">
    <source>
        <dbReference type="Proteomes" id="UP000199076"/>
    </source>
</evidence>
<dbReference type="Gene3D" id="3.60.15.10">
    <property type="entry name" value="Ribonuclease Z/Hydroxyacylglutathione hydrolase-like"/>
    <property type="match status" value="1"/>
</dbReference>
<dbReference type="STRING" id="660518.SAMN05216218_1292"/>
<dbReference type="InterPro" id="IPR050662">
    <property type="entry name" value="Sec-metab_biosynth-thioest"/>
</dbReference>